<name>A0A482JKW3_9CAUD</name>
<dbReference type="RefSeq" id="YP_009820646.1">
    <property type="nucleotide sequence ID" value="NC_048169.1"/>
</dbReference>
<keyword evidence="3" id="KW-1185">Reference proteome</keyword>
<evidence type="ECO:0000313" key="2">
    <source>
        <dbReference type="EMBL" id="QBP33346.1"/>
    </source>
</evidence>
<organism evidence="2 3">
    <name type="scientific">Gordonia phage BrutonGaster</name>
    <dbReference type="NCBI Taxonomy" id="2530116"/>
    <lineage>
        <taxon>Viruses</taxon>
        <taxon>Duplodnaviria</taxon>
        <taxon>Heunggongvirae</taxon>
        <taxon>Uroviricota</taxon>
        <taxon>Caudoviricetes</taxon>
        <taxon>Oneupvirus</taxon>
        <taxon>Oneupvirus brutongaster</taxon>
    </lineage>
</organism>
<dbReference type="Proteomes" id="UP000295568">
    <property type="component" value="Segment"/>
</dbReference>
<accession>A0A482JKW3</accession>
<dbReference type="KEGG" id="vg:55012087"/>
<sequence>MTIVKDRKPWDKVTPGMAKYLVNRAEEGATLKEMVAETNLSNGTVWYYTRDHLKNKPQPKGRVDITIQDVLDALDECGSMRKASKQLNCSLTVVRQRLWEAGLGIDPKGRGRDKPRYPREEIRED</sequence>
<feature type="compositionally biased region" description="Basic and acidic residues" evidence="1">
    <location>
        <begin position="107"/>
        <end position="125"/>
    </location>
</feature>
<feature type="region of interest" description="Disordered" evidence="1">
    <location>
        <begin position="104"/>
        <end position="125"/>
    </location>
</feature>
<dbReference type="GeneID" id="55012087"/>
<dbReference type="EMBL" id="MK524501">
    <property type="protein sequence ID" value="QBP33346.1"/>
    <property type="molecule type" value="Genomic_DNA"/>
</dbReference>
<evidence type="ECO:0000256" key="1">
    <source>
        <dbReference type="SAM" id="MobiDB-lite"/>
    </source>
</evidence>
<proteinExistence type="predicted"/>
<gene>
    <name evidence="2" type="primary">132</name>
    <name evidence="2" type="ORF">SEA_BRUTONGASTER_132</name>
</gene>
<protein>
    <submittedName>
        <fullName evidence="2">Uncharacterized protein</fullName>
    </submittedName>
</protein>
<evidence type="ECO:0000313" key="3">
    <source>
        <dbReference type="Proteomes" id="UP000295568"/>
    </source>
</evidence>
<reference evidence="2 3" key="1">
    <citation type="submission" date="2019-02" db="EMBL/GenBank/DDBJ databases">
        <authorList>
            <person name="Rowley M."/>
            <person name="Stucki C."/>
            <person name="Ghiringhelli B."/>
            <person name="Naegele L."/>
            <person name="Emmons C.B."/>
            <person name="Slowan-Pomeroy T."/>
            <person name="Briggs L.A."/>
            <person name="Garlena R.A."/>
            <person name="Russell D.A."/>
            <person name="Pope W.H."/>
            <person name="Molloy S.D."/>
            <person name="Jacobs-Sera D."/>
            <person name="Hatfull G.F."/>
        </authorList>
    </citation>
    <scope>NUCLEOTIDE SEQUENCE [LARGE SCALE GENOMIC DNA]</scope>
</reference>